<dbReference type="EMBL" id="KK852451">
    <property type="protein sequence ID" value="KDR23687.1"/>
    <property type="molecule type" value="Genomic_DNA"/>
</dbReference>
<evidence type="ECO:0000313" key="1">
    <source>
        <dbReference type="EMBL" id="KDR23687.1"/>
    </source>
</evidence>
<dbReference type="AlphaFoldDB" id="A0A067RIS9"/>
<evidence type="ECO:0000313" key="2">
    <source>
        <dbReference type="Proteomes" id="UP000027135"/>
    </source>
</evidence>
<name>A0A067RIS9_ZOONE</name>
<dbReference type="Proteomes" id="UP000027135">
    <property type="component" value="Unassembled WGS sequence"/>
</dbReference>
<keyword evidence="2" id="KW-1185">Reference proteome</keyword>
<reference evidence="1 2" key="1">
    <citation type="journal article" date="2014" name="Nat. Commun.">
        <title>Molecular traces of alternative social organization in a termite genome.</title>
        <authorList>
            <person name="Terrapon N."/>
            <person name="Li C."/>
            <person name="Robertson H.M."/>
            <person name="Ji L."/>
            <person name="Meng X."/>
            <person name="Booth W."/>
            <person name="Chen Z."/>
            <person name="Childers C.P."/>
            <person name="Glastad K.M."/>
            <person name="Gokhale K."/>
            <person name="Gowin J."/>
            <person name="Gronenberg W."/>
            <person name="Hermansen R.A."/>
            <person name="Hu H."/>
            <person name="Hunt B.G."/>
            <person name="Huylmans A.K."/>
            <person name="Khalil S.M."/>
            <person name="Mitchell R.D."/>
            <person name="Munoz-Torres M.C."/>
            <person name="Mustard J.A."/>
            <person name="Pan H."/>
            <person name="Reese J.T."/>
            <person name="Scharf M.E."/>
            <person name="Sun F."/>
            <person name="Vogel H."/>
            <person name="Xiao J."/>
            <person name="Yang W."/>
            <person name="Yang Z."/>
            <person name="Yang Z."/>
            <person name="Zhou J."/>
            <person name="Zhu J."/>
            <person name="Brent C.S."/>
            <person name="Elsik C.G."/>
            <person name="Goodisman M.A."/>
            <person name="Liberles D.A."/>
            <person name="Roe R.M."/>
            <person name="Vargo E.L."/>
            <person name="Vilcinskas A."/>
            <person name="Wang J."/>
            <person name="Bornberg-Bauer E."/>
            <person name="Korb J."/>
            <person name="Zhang G."/>
            <person name="Liebig J."/>
        </authorList>
    </citation>
    <scope>NUCLEOTIDE SEQUENCE [LARGE SCALE GENOMIC DNA]</scope>
    <source>
        <tissue evidence="1">Whole organism</tissue>
    </source>
</reference>
<dbReference type="InParanoid" id="A0A067RIS9"/>
<gene>
    <name evidence="1" type="ORF">L798_11163</name>
</gene>
<accession>A0A067RIS9</accession>
<sequence>MKKGDHLNSKCLVSEEIHDVVLLYSCRNKRRPDTHASDVGLRC</sequence>
<organism evidence="1 2">
    <name type="scientific">Zootermopsis nevadensis</name>
    <name type="common">Dampwood termite</name>
    <dbReference type="NCBI Taxonomy" id="136037"/>
    <lineage>
        <taxon>Eukaryota</taxon>
        <taxon>Metazoa</taxon>
        <taxon>Ecdysozoa</taxon>
        <taxon>Arthropoda</taxon>
        <taxon>Hexapoda</taxon>
        <taxon>Insecta</taxon>
        <taxon>Pterygota</taxon>
        <taxon>Neoptera</taxon>
        <taxon>Polyneoptera</taxon>
        <taxon>Dictyoptera</taxon>
        <taxon>Blattodea</taxon>
        <taxon>Blattoidea</taxon>
        <taxon>Termitoidae</taxon>
        <taxon>Termopsidae</taxon>
        <taxon>Zootermopsis</taxon>
    </lineage>
</organism>
<proteinExistence type="predicted"/>
<protein>
    <submittedName>
        <fullName evidence="1">Uncharacterized protein</fullName>
    </submittedName>
</protein>